<dbReference type="Pfam" id="PF00005">
    <property type="entry name" value="ABC_tran"/>
    <property type="match status" value="1"/>
</dbReference>
<evidence type="ECO:0000256" key="6">
    <source>
        <dbReference type="ARBA" id="ARBA00022840"/>
    </source>
</evidence>
<evidence type="ECO:0000256" key="5">
    <source>
        <dbReference type="ARBA" id="ARBA00022741"/>
    </source>
</evidence>
<dbReference type="Gene3D" id="3.40.50.300">
    <property type="entry name" value="P-loop containing nucleotide triphosphate hydrolases"/>
    <property type="match status" value="1"/>
</dbReference>
<evidence type="ECO:0000313" key="13">
    <source>
        <dbReference type="Proteomes" id="UP000807850"/>
    </source>
</evidence>
<dbReference type="EMBL" id="JACQAY010000219">
    <property type="protein sequence ID" value="MBI3539958.1"/>
    <property type="molecule type" value="Genomic_DNA"/>
</dbReference>
<dbReference type="PANTHER" id="PTHR43394:SF1">
    <property type="entry name" value="ATP-BINDING CASSETTE SUB-FAMILY B MEMBER 10, MITOCHONDRIAL"/>
    <property type="match status" value="1"/>
</dbReference>
<sequence length="600" mass="66793">MRRLLGYLRPYRASVAGAVVVVIADAVIQLAGPWLTMQAIDHGIRERDIPYLDRVAVLYLTVLVAGFVLGWLQTQIMQRVGQRVMLDLRMALFSHLQRLPIAFFDRNRVGRLLTRVTNDVDVLNELFTAGVVAIFGDVFTLVGILIAMSRINPELMGVAFSVIPLIFIVTLVFRARVRVSFRDIRTRLARLNAFMNETLSGMSTVQLFGREAHNMEDFSAVNAGHRDANLQTVFYHAVFFPALELVGALAVSLIVWYGGRQVMWTSITLGTLVAFIQYTQRFFRPISDLSEKYNILQQAMASSERIFDLLDTPVDPRAPALAPASRFEGRVEFDHVWFAYREPDWVLRDVSFTIAPGERLALVGATGSGKSTIASLLLGFYAPQRGTIRVDGRPLAEWDLGALRRRLGFVLQDVFLFSGTIAGNLRLGDPALTREQIERAAREVHAHAFIERLPGGYDAPVVERGATLSAGQRQLLAFARALACDPSLLVLDEATSSVDPRTEALLQDALRRLMRGRSCLVIAHRLTTIQDVNRVVVIHHGEVRETGTHADLMALGGIYYRLYQLQFMDGARRPAQPNSNGANGVEVPDSQVVDTRLDLS</sequence>
<gene>
    <name evidence="12" type="ORF">HY076_06765</name>
</gene>
<feature type="transmembrane region" description="Helical" evidence="9">
    <location>
        <begin position="155"/>
        <end position="177"/>
    </location>
</feature>
<protein>
    <submittedName>
        <fullName evidence="12">ABC transporter ATP-binding protein</fullName>
    </submittedName>
</protein>
<dbReference type="InterPro" id="IPR003439">
    <property type="entry name" value="ABC_transporter-like_ATP-bd"/>
</dbReference>
<dbReference type="GO" id="GO:0005524">
    <property type="term" value="F:ATP binding"/>
    <property type="evidence" value="ECO:0007669"/>
    <property type="project" value="UniProtKB-KW"/>
</dbReference>
<dbReference type="FunFam" id="3.40.50.300:FF:000221">
    <property type="entry name" value="Multidrug ABC transporter ATP-binding protein"/>
    <property type="match status" value="1"/>
</dbReference>
<feature type="domain" description="ABC transporter" evidence="10">
    <location>
        <begin position="331"/>
        <end position="565"/>
    </location>
</feature>
<evidence type="ECO:0000256" key="3">
    <source>
        <dbReference type="ARBA" id="ARBA00022475"/>
    </source>
</evidence>
<name>A0A9D6LB63_UNCEI</name>
<dbReference type="InterPro" id="IPR027417">
    <property type="entry name" value="P-loop_NTPase"/>
</dbReference>
<dbReference type="Pfam" id="PF00664">
    <property type="entry name" value="ABC_membrane"/>
    <property type="match status" value="1"/>
</dbReference>
<reference evidence="12" key="1">
    <citation type="submission" date="2020-07" db="EMBL/GenBank/DDBJ databases">
        <title>Huge and variable diversity of episymbiotic CPR bacteria and DPANN archaea in groundwater ecosystems.</title>
        <authorList>
            <person name="He C.Y."/>
            <person name="Keren R."/>
            <person name="Whittaker M."/>
            <person name="Farag I.F."/>
            <person name="Doudna J."/>
            <person name="Cate J.H.D."/>
            <person name="Banfield J.F."/>
        </authorList>
    </citation>
    <scope>NUCLEOTIDE SEQUENCE</scope>
    <source>
        <strain evidence="12">NC_groundwater_928_Pr1_S-0.2um_72_17</strain>
    </source>
</reference>
<evidence type="ECO:0000259" key="11">
    <source>
        <dbReference type="PROSITE" id="PS50929"/>
    </source>
</evidence>
<accession>A0A9D6LB63</accession>
<comment type="subcellular location">
    <subcellularLocation>
        <location evidence="1">Cell membrane</location>
        <topology evidence="1">Multi-pass membrane protein</topology>
    </subcellularLocation>
</comment>
<feature type="domain" description="ABC transmembrane type-1" evidence="11">
    <location>
        <begin position="16"/>
        <end position="298"/>
    </location>
</feature>
<dbReference type="Gene3D" id="1.20.1560.10">
    <property type="entry name" value="ABC transporter type 1, transmembrane domain"/>
    <property type="match status" value="1"/>
</dbReference>
<dbReference type="InterPro" id="IPR039421">
    <property type="entry name" value="Type_1_exporter"/>
</dbReference>
<dbReference type="FunFam" id="1.20.1560.10:FF:000011">
    <property type="entry name" value="Multidrug ABC transporter ATP-binding protein"/>
    <property type="match status" value="1"/>
</dbReference>
<organism evidence="12 13">
    <name type="scientific">Eiseniibacteriota bacterium</name>
    <dbReference type="NCBI Taxonomy" id="2212470"/>
    <lineage>
        <taxon>Bacteria</taxon>
        <taxon>Candidatus Eiseniibacteriota</taxon>
    </lineage>
</organism>
<evidence type="ECO:0000256" key="9">
    <source>
        <dbReference type="SAM" id="Phobius"/>
    </source>
</evidence>
<feature type="transmembrane region" description="Helical" evidence="9">
    <location>
        <begin position="233"/>
        <end position="256"/>
    </location>
</feature>
<keyword evidence="8 9" id="KW-0472">Membrane</keyword>
<evidence type="ECO:0000259" key="10">
    <source>
        <dbReference type="PROSITE" id="PS50893"/>
    </source>
</evidence>
<dbReference type="InterPro" id="IPR011527">
    <property type="entry name" value="ABC1_TM_dom"/>
</dbReference>
<keyword evidence="2" id="KW-0813">Transport</keyword>
<dbReference type="InterPro" id="IPR017871">
    <property type="entry name" value="ABC_transporter-like_CS"/>
</dbReference>
<keyword evidence="7 9" id="KW-1133">Transmembrane helix</keyword>
<proteinExistence type="predicted"/>
<dbReference type="PROSITE" id="PS00211">
    <property type="entry name" value="ABC_TRANSPORTER_1"/>
    <property type="match status" value="1"/>
</dbReference>
<dbReference type="PROSITE" id="PS50893">
    <property type="entry name" value="ABC_TRANSPORTER_2"/>
    <property type="match status" value="1"/>
</dbReference>
<feature type="transmembrane region" description="Helical" evidence="9">
    <location>
        <begin position="55"/>
        <end position="72"/>
    </location>
</feature>
<dbReference type="AlphaFoldDB" id="A0A9D6LB63"/>
<evidence type="ECO:0000313" key="12">
    <source>
        <dbReference type="EMBL" id="MBI3539958.1"/>
    </source>
</evidence>
<keyword evidence="5" id="KW-0547">Nucleotide-binding</keyword>
<evidence type="ECO:0000256" key="1">
    <source>
        <dbReference type="ARBA" id="ARBA00004651"/>
    </source>
</evidence>
<dbReference type="SUPFAM" id="SSF90123">
    <property type="entry name" value="ABC transporter transmembrane region"/>
    <property type="match status" value="1"/>
</dbReference>
<evidence type="ECO:0000256" key="4">
    <source>
        <dbReference type="ARBA" id="ARBA00022692"/>
    </source>
</evidence>
<dbReference type="PROSITE" id="PS50929">
    <property type="entry name" value="ABC_TM1F"/>
    <property type="match status" value="1"/>
</dbReference>
<dbReference type="GO" id="GO:0015421">
    <property type="term" value="F:ABC-type oligopeptide transporter activity"/>
    <property type="evidence" value="ECO:0007669"/>
    <property type="project" value="TreeGrafter"/>
</dbReference>
<dbReference type="CDD" id="cd18544">
    <property type="entry name" value="ABC_6TM_TmrA_like"/>
    <property type="match status" value="1"/>
</dbReference>
<keyword evidence="3" id="KW-1003">Cell membrane</keyword>
<comment type="caution">
    <text evidence="12">The sequence shown here is derived from an EMBL/GenBank/DDBJ whole genome shotgun (WGS) entry which is preliminary data.</text>
</comment>
<dbReference type="GO" id="GO:0016887">
    <property type="term" value="F:ATP hydrolysis activity"/>
    <property type="evidence" value="ECO:0007669"/>
    <property type="project" value="InterPro"/>
</dbReference>
<keyword evidence="6 12" id="KW-0067">ATP-binding</keyword>
<dbReference type="InterPro" id="IPR036640">
    <property type="entry name" value="ABC1_TM_sf"/>
</dbReference>
<evidence type="ECO:0000256" key="7">
    <source>
        <dbReference type="ARBA" id="ARBA00022989"/>
    </source>
</evidence>
<dbReference type="SUPFAM" id="SSF52540">
    <property type="entry name" value="P-loop containing nucleoside triphosphate hydrolases"/>
    <property type="match status" value="1"/>
</dbReference>
<dbReference type="SMART" id="SM00382">
    <property type="entry name" value="AAA"/>
    <property type="match status" value="1"/>
</dbReference>
<dbReference type="GO" id="GO:0005886">
    <property type="term" value="C:plasma membrane"/>
    <property type="evidence" value="ECO:0007669"/>
    <property type="project" value="UniProtKB-SubCell"/>
</dbReference>
<dbReference type="CDD" id="cd03254">
    <property type="entry name" value="ABCC_Glucan_exporter_like"/>
    <property type="match status" value="1"/>
</dbReference>
<feature type="transmembrane region" description="Helical" evidence="9">
    <location>
        <begin position="12"/>
        <end position="35"/>
    </location>
</feature>
<dbReference type="InterPro" id="IPR003593">
    <property type="entry name" value="AAA+_ATPase"/>
</dbReference>
<evidence type="ECO:0000256" key="8">
    <source>
        <dbReference type="ARBA" id="ARBA00023136"/>
    </source>
</evidence>
<keyword evidence="4 9" id="KW-0812">Transmembrane</keyword>
<evidence type="ECO:0000256" key="2">
    <source>
        <dbReference type="ARBA" id="ARBA00022448"/>
    </source>
</evidence>
<feature type="transmembrane region" description="Helical" evidence="9">
    <location>
        <begin position="126"/>
        <end position="149"/>
    </location>
</feature>
<dbReference type="PANTHER" id="PTHR43394">
    <property type="entry name" value="ATP-DEPENDENT PERMEASE MDL1, MITOCHONDRIAL"/>
    <property type="match status" value="1"/>
</dbReference>
<dbReference type="Proteomes" id="UP000807850">
    <property type="component" value="Unassembled WGS sequence"/>
</dbReference>